<dbReference type="InParanoid" id="K3Y416"/>
<dbReference type="AlphaFoldDB" id="K3Y416"/>
<evidence type="ECO:0000256" key="1">
    <source>
        <dbReference type="SAM" id="Phobius"/>
    </source>
</evidence>
<reference evidence="3" key="1">
    <citation type="journal article" date="2012" name="Nat. Biotechnol.">
        <title>Reference genome sequence of the model plant Setaria.</title>
        <authorList>
            <person name="Bennetzen J.L."/>
            <person name="Schmutz J."/>
            <person name="Wang H."/>
            <person name="Percifield R."/>
            <person name="Hawkins J."/>
            <person name="Pontaroli A.C."/>
            <person name="Estep M."/>
            <person name="Feng L."/>
            <person name="Vaughn J.N."/>
            <person name="Grimwood J."/>
            <person name="Jenkins J."/>
            <person name="Barry K."/>
            <person name="Lindquist E."/>
            <person name="Hellsten U."/>
            <person name="Deshpande S."/>
            <person name="Wang X."/>
            <person name="Wu X."/>
            <person name="Mitros T."/>
            <person name="Triplett J."/>
            <person name="Yang X."/>
            <person name="Ye C.Y."/>
            <person name="Mauro-Herrera M."/>
            <person name="Wang L."/>
            <person name="Li P."/>
            <person name="Sharma M."/>
            <person name="Sharma R."/>
            <person name="Ronald P.C."/>
            <person name="Panaud O."/>
            <person name="Kellogg E.A."/>
            <person name="Brutnell T.P."/>
            <person name="Doust A.N."/>
            <person name="Tuskan G.A."/>
            <person name="Rokhsar D."/>
            <person name="Devos K.M."/>
        </authorList>
    </citation>
    <scope>NUCLEOTIDE SEQUENCE [LARGE SCALE GENOMIC DNA]</scope>
    <source>
        <strain evidence="3">cv. Yugu1</strain>
    </source>
</reference>
<dbReference type="HOGENOM" id="CLU_3176333_0_0_1"/>
<feature type="transmembrane region" description="Helical" evidence="1">
    <location>
        <begin position="12"/>
        <end position="30"/>
    </location>
</feature>
<organism evidence="2 3">
    <name type="scientific">Setaria italica</name>
    <name type="common">Foxtail millet</name>
    <name type="synonym">Panicum italicum</name>
    <dbReference type="NCBI Taxonomy" id="4555"/>
    <lineage>
        <taxon>Eukaryota</taxon>
        <taxon>Viridiplantae</taxon>
        <taxon>Streptophyta</taxon>
        <taxon>Embryophyta</taxon>
        <taxon>Tracheophyta</taxon>
        <taxon>Spermatophyta</taxon>
        <taxon>Magnoliopsida</taxon>
        <taxon>Liliopsida</taxon>
        <taxon>Poales</taxon>
        <taxon>Poaceae</taxon>
        <taxon>PACMAD clade</taxon>
        <taxon>Panicoideae</taxon>
        <taxon>Panicodae</taxon>
        <taxon>Paniceae</taxon>
        <taxon>Cenchrinae</taxon>
        <taxon>Setaria</taxon>
    </lineage>
</organism>
<dbReference type="EMBL" id="AGNK02002217">
    <property type="status" value="NOT_ANNOTATED_CDS"/>
    <property type="molecule type" value="Genomic_DNA"/>
</dbReference>
<keyword evidence="1" id="KW-1133">Transmembrane helix</keyword>
<evidence type="ECO:0000313" key="2">
    <source>
        <dbReference type="EnsemblPlants" id="KQL09459"/>
    </source>
</evidence>
<accession>K3Y416</accession>
<keyword evidence="1" id="KW-0472">Membrane</keyword>
<evidence type="ECO:0000313" key="3">
    <source>
        <dbReference type="Proteomes" id="UP000004995"/>
    </source>
</evidence>
<dbReference type="Proteomes" id="UP000004995">
    <property type="component" value="Unassembled WGS sequence"/>
</dbReference>
<dbReference type="EnsemblPlants" id="KQL09459">
    <property type="protein sequence ID" value="KQL09459"/>
    <property type="gene ID" value="SETIT_008954mg"/>
</dbReference>
<name>K3Y416_SETIT</name>
<sequence length="47" mass="5121">MFHAVSVKKAALDLLFFAFAGCNVLVHHALMSCSSFSGMETPRPITH</sequence>
<proteinExistence type="predicted"/>
<reference evidence="2" key="2">
    <citation type="submission" date="2018-08" db="UniProtKB">
        <authorList>
            <consortium name="EnsemblPlants"/>
        </authorList>
    </citation>
    <scope>IDENTIFICATION</scope>
    <source>
        <strain evidence="2">Yugu1</strain>
    </source>
</reference>
<keyword evidence="1" id="KW-0812">Transmembrane</keyword>
<protein>
    <submittedName>
        <fullName evidence="2">Uncharacterized protein</fullName>
    </submittedName>
</protein>
<dbReference type="Gramene" id="KQL09459">
    <property type="protein sequence ID" value="KQL09459"/>
    <property type="gene ID" value="SETIT_008954mg"/>
</dbReference>
<keyword evidence="3" id="KW-1185">Reference proteome</keyword>